<name>A0A916XP28_9HYPH</name>
<feature type="region of interest" description="Disordered" evidence="1">
    <location>
        <begin position="1"/>
        <end position="57"/>
    </location>
</feature>
<evidence type="ECO:0000256" key="1">
    <source>
        <dbReference type="SAM" id="MobiDB-lite"/>
    </source>
</evidence>
<proteinExistence type="predicted"/>
<protein>
    <submittedName>
        <fullName evidence="2">Uncharacterized protein</fullName>
    </submittedName>
</protein>
<dbReference type="Proteomes" id="UP000637002">
    <property type="component" value="Unassembled WGS sequence"/>
</dbReference>
<gene>
    <name evidence="2" type="ORF">GCM10010994_52710</name>
</gene>
<reference evidence="2" key="2">
    <citation type="submission" date="2020-09" db="EMBL/GenBank/DDBJ databases">
        <authorList>
            <person name="Sun Q."/>
            <person name="Zhou Y."/>
        </authorList>
    </citation>
    <scope>NUCLEOTIDE SEQUENCE</scope>
    <source>
        <strain evidence="2">CGMCC 1.12919</strain>
    </source>
</reference>
<feature type="compositionally biased region" description="Basic and acidic residues" evidence="1">
    <location>
        <begin position="15"/>
        <end position="26"/>
    </location>
</feature>
<accession>A0A916XP28</accession>
<comment type="caution">
    <text evidence="2">The sequence shown here is derived from an EMBL/GenBank/DDBJ whole genome shotgun (WGS) entry which is preliminary data.</text>
</comment>
<dbReference type="AlphaFoldDB" id="A0A916XP28"/>
<sequence>MTRMAGGRKGVFRIAGRDSGDHKRADAIPVAPIAGEEGDRRPGAAWGRTAPPPGRRL</sequence>
<keyword evidence="3" id="KW-1185">Reference proteome</keyword>
<evidence type="ECO:0000313" key="3">
    <source>
        <dbReference type="Proteomes" id="UP000637002"/>
    </source>
</evidence>
<organism evidence="2 3">
    <name type="scientific">Chelatococcus reniformis</name>
    <dbReference type="NCBI Taxonomy" id="1494448"/>
    <lineage>
        <taxon>Bacteria</taxon>
        <taxon>Pseudomonadati</taxon>
        <taxon>Pseudomonadota</taxon>
        <taxon>Alphaproteobacteria</taxon>
        <taxon>Hyphomicrobiales</taxon>
        <taxon>Chelatococcaceae</taxon>
        <taxon>Chelatococcus</taxon>
    </lineage>
</organism>
<dbReference type="EMBL" id="BMGG01000010">
    <property type="protein sequence ID" value="GGC88207.1"/>
    <property type="molecule type" value="Genomic_DNA"/>
</dbReference>
<reference evidence="2" key="1">
    <citation type="journal article" date="2014" name="Int. J. Syst. Evol. Microbiol.">
        <title>Complete genome sequence of Corynebacterium casei LMG S-19264T (=DSM 44701T), isolated from a smear-ripened cheese.</title>
        <authorList>
            <consortium name="US DOE Joint Genome Institute (JGI-PGF)"/>
            <person name="Walter F."/>
            <person name="Albersmeier A."/>
            <person name="Kalinowski J."/>
            <person name="Ruckert C."/>
        </authorList>
    </citation>
    <scope>NUCLEOTIDE SEQUENCE</scope>
    <source>
        <strain evidence="2">CGMCC 1.12919</strain>
    </source>
</reference>
<evidence type="ECO:0000313" key="2">
    <source>
        <dbReference type="EMBL" id="GGC88207.1"/>
    </source>
</evidence>